<dbReference type="GO" id="GO:0016791">
    <property type="term" value="F:phosphatase activity"/>
    <property type="evidence" value="ECO:0007669"/>
    <property type="project" value="TreeGrafter"/>
</dbReference>
<dbReference type="InterPro" id="IPR002123">
    <property type="entry name" value="Plipid/glycerol_acylTrfase"/>
</dbReference>
<protein>
    <recommendedName>
        <fullName evidence="8">Phospholipid/glycerol acyltransferase domain-containing protein</fullName>
    </recommendedName>
</protein>
<keyword evidence="4 7" id="KW-0812">Transmembrane</keyword>
<evidence type="ECO:0000256" key="4">
    <source>
        <dbReference type="ARBA" id="ARBA00022692"/>
    </source>
</evidence>
<evidence type="ECO:0000256" key="2">
    <source>
        <dbReference type="ARBA" id="ARBA00007937"/>
    </source>
</evidence>
<evidence type="ECO:0000313" key="10">
    <source>
        <dbReference type="Proteomes" id="UP000026962"/>
    </source>
</evidence>
<name>A0A0E0KL47_ORYPU</name>
<accession>A0A0E0KL47</accession>
<dbReference type="PANTHER" id="PTHR15486">
    <property type="entry name" value="ANCIENT UBIQUITOUS PROTEIN"/>
    <property type="match status" value="1"/>
</dbReference>
<dbReference type="SMART" id="SM00563">
    <property type="entry name" value="PlsC"/>
    <property type="match status" value="1"/>
</dbReference>
<evidence type="ECO:0000313" key="9">
    <source>
        <dbReference type="EnsemblPlants" id="OPUNC03G37090.1"/>
    </source>
</evidence>
<dbReference type="Gramene" id="OPUNC03G37090.1">
    <property type="protein sequence ID" value="OPUNC03G37090.1"/>
    <property type="gene ID" value="OPUNC03G37090"/>
</dbReference>
<evidence type="ECO:0000259" key="8">
    <source>
        <dbReference type="SMART" id="SM00563"/>
    </source>
</evidence>
<dbReference type="Proteomes" id="UP000026962">
    <property type="component" value="Chromosome 3"/>
</dbReference>
<evidence type="ECO:0000256" key="7">
    <source>
        <dbReference type="SAM" id="Phobius"/>
    </source>
</evidence>
<comment type="subcellular location">
    <subcellularLocation>
        <location evidence="1">Membrane</location>
        <topology evidence="1">Multi-pass membrane protein</topology>
    </subcellularLocation>
</comment>
<evidence type="ECO:0000256" key="6">
    <source>
        <dbReference type="ARBA" id="ARBA00023136"/>
    </source>
</evidence>
<evidence type="ECO:0000256" key="3">
    <source>
        <dbReference type="ARBA" id="ARBA00022679"/>
    </source>
</evidence>
<reference evidence="9" key="1">
    <citation type="submission" date="2015-04" db="UniProtKB">
        <authorList>
            <consortium name="EnsemblPlants"/>
        </authorList>
    </citation>
    <scope>IDENTIFICATION</scope>
</reference>
<reference evidence="9" key="2">
    <citation type="submission" date="2018-05" db="EMBL/GenBank/DDBJ databases">
        <title>OpunRS2 (Oryza punctata Reference Sequence Version 2).</title>
        <authorList>
            <person name="Zhang J."/>
            <person name="Kudrna D."/>
            <person name="Lee S."/>
            <person name="Talag J."/>
            <person name="Welchert J."/>
            <person name="Wing R.A."/>
        </authorList>
    </citation>
    <scope>NUCLEOTIDE SEQUENCE [LARGE SCALE GENOMIC DNA]</scope>
</reference>
<keyword evidence="10" id="KW-1185">Reference proteome</keyword>
<dbReference type="HOGENOM" id="CLU_028504_1_0_1"/>
<comment type="similarity">
    <text evidence="2">Belongs to the GPAT/DAPAT family.</text>
</comment>
<keyword evidence="5 7" id="KW-1133">Transmembrane helix</keyword>
<dbReference type="AlphaFoldDB" id="A0A0E0KL47"/>
<evidence type="ECO:0000256" key="5">
    <source>
        <dbReference type="ARBA" id="ARBA00022989"/>
    </source>
</evidence>
<dbReference type="OMA" id="ACCFNIR"/>
<dbReference type="GO" id="GO:0016020">
    <property type="term" value="C:membrane"/>
    <property type="evidence" value="ECO:0007669"/>
    <property type="project" value="UniProtKB-SubCell"/>
</dbReference>
<dbReference type="InterPro" id="IPR056462">
    <property type="entry name" value="HAD_RAM2/GPAT1-8"/>
</dbReference>
<dbReference type="Pfam" id="PF23270">
    <property type="entry name" value="HAD_RAM2_N"/>
    <property type="match status" value="1"/>
</dbReference>
<sequence length="589" mass="64646">MIKHVNSRDSYSISPLPAGRLYNVSTGATLAPNILANLIIRACCFNIRVQSVNRSNERVVGKKFKHSNHMSKAFTKSLLFHSNKIVRRLKSFILHAHPPPPPHAVRRPSTTDELPAADVTVCKVEGGLLMSPSTFPYFMLVALEAGGLFRGLLLMLLYPVLLLLGHDRATKLMVMVSFAGVRKEKDGFRLGRAVMPKLFLEDVSAEVFDSAARRRRRRLVCVSGMPREMVEPFLKEYLAVDAVVAPELRAFRGYYLGLTESDGEVMQRLDMEEVIGVKERRGTGDGDGQLAVVGIAGLGSSFHQLFQNYCKEVYVASEWARRRWRPLHPRQYAKPLIFHDGRLAFRPTASATLAMFMWLPLAVPLALLRVALIVILPFSLSAQIAAALGIHCRYIAASSLSAAAAFNLFVCNHRSLLDPLYVSAILAPIRTFRLTRDRAADRAAMQAHLSRSRRGGGGGLVVCPEGTTCREPFLLRFSPLFTELGADVQPVALHSEVGMFHGTTAGGWKMLDPFFLLMNPSPAYVVHFLDPVAAAAAAAGGGGPEVANEVQRRIAETLGYTCTALTRRDKYLVLAGNDGVVANNNNKSS</sequence>
<keyword evidence="3" id="KW-0808">Transferase</keyword>
<feature type="domain" description="Phospholipid/glycerol acyltransferase" evidence="8">
    <location>
        <begin position="407"/>
        <end position="496"/>
    </location>
</feature>
<dbReference type="STRING" id="4537.A0A0E0KL47"/>
<dbReference type="GO" id="GO:0090447">
    <property type="term" value="F:glycerol-3-phosphate 2-O-acyltransferase activity"/>
    <property type="evidence" value="ECO:0007669"/>
    <property type="project" value="TreeGrafter"/>
</dbReference>
<organism evidence="9">
    <name type="scientific">Oryza punctata</name>
    <name type="common">Red rice</name>
    <dbReference type="NCBI Taxonomy" id="4537"/>
    <lineage>
        <taxon>Eukaryota</taxon>
        <taxon>Viridiplantae</taxon>
        <taxon>Streptophyta</taxon>
        <taxon>Embryophyta</taxon>
        <taxon>Tracheophyta</taxon>
        <taxon>Spermatophyta</taxon>
        <taxon>Magnoliopsida</taxon>
        <taxon>Liliopsida</taxon>
        <taxon>Poales</taxon>
        <taxon>Poaceae</taxon>
        <taxon>BOP clade</taxon>
        <taxon>Oryzoideae</taxon>
        <taxon>Oryzeae</taxon>
        <taxon>Oryzinae</taxon>
        <taxon>Oryza</taxon>
    </lineage>
</organism>
<keyword evidence="6 7" id="KW-0472">Membrane</keyword>
<dbReference type="GO" id="GO:0010143">
    <property type="term" value="P:cutin biosynthetic process"/>
    <property type="evidence" value="ECO:0007669"/>
    <property type="project" value="TreeGrafter"/>
</dbReference>
<proteinExistence type="inferred from homology"/>
<dbReference type="PANTHER" id="PTHR15486:SF90">
    <property type="entry name" value="OS01G0329000 PROTEIN"/>
    <property type="match status" value="1"/>
</dbReference>
<evidence type="ECO:0000256" key="1">
    <source>
        <dbReference type="ARBA" id="ARBA00004141"/>
    </source>
</evidence>
<dbReference type="SUPFAM" id="SSF69593">
    <property type="entry name" value="Glycerol-3-phosphate (1)-acyltransferase"/>
    <property type="match status" value="1"/>
</dbReference>
<feature type="transmembrane region" description="Helical" evidence="7">
    <location>
        <begin position="356"/>
        <end position="378"/>
    </location>
</feature>
<dbReference type="eggNOG" id="ENOG502QRJ7">
    <property type="taxonomic scope" value="Eukaryota"/>
</dbReference>
<feature type="transmembrane region" description="Helical" evidence="7">
    <location>
        <begin position="137"/>
        <end position="165"/>
    </location>
</feature>
<dbReference type="EnsemblPlants" id="OPUNC03G37090.1">
    <property type="protein sequence ID" value="OPUNC03G37090.1"/>
    <property type="gene ID" value="OPUNC03G37090"/>
</dbReference>